<evidence type="ECO:0000256" key="3">
    <source>
        <dbReference type="ARBA" id="ARBA00022448"/>
    </source>
</evidence>
<dbReference type="FunCoup" id="A0A024GC66">
    <property type="interactions" value="59"/>
</dbReference>
<evidence type="ECO:0000256" key="8">
    <source>
        <dbReference type="ARBA" id="ARBA00023128"/>
    </source>
</evidence>
<comment type="subcellular location">
    <subcellularLocation>
        <location evidence="1">Mitochondrion outer membrane</location>
        <topology evidence="1">Multi-pass membrane protein</topology>
    </subcellularLocation>
</comment>
<dbReference type="EMBL" id="CAIX01000070">
    <property type="protein sequence ID" value="CCI44428.1"/>
    <property type="molecule type" value="Genomic_DNA"/>
</dbReference>
<evidence type="ECO:0008006" key="13">
    <source>
        <dbReference type="Google" id="ProtNLM"/>
    </source>
</evidence>
<evidence type="ECO:0000256" key="7">
    <source>
        <dbReference type="ARBA" id="ARBA00022927"/>
    </source>
</evidence>
<dbReference type="CDD" id="cd07305">
    <property type="entry name" value="Porin3_Tom40"/>
    <property type="match status" value="1"/>
</dbReference>
<keyword evidence="5" id="KW-0812">Transmembrane</keyword>
<proteinExistence type="inferred from homology"/>
<gene>
    <name evidence="11" type="ORF">BN9_052370</name>
</gene>
<keyword evidence="3" id="KW-0813">Transport</keyword>
<keyword evidence="7" id="KW-0653">Protein transport</keyword>
<evidence type="ECO:0000256" key="9">
    <source>
        <dbReference type="ARBA" id="ARBA00023136"/>
    </source>
</evidence>
<keyword evidence="6" id="KW-1000">Mitochondrion outer membrane</keyword>
<evidence type="ECO:0000313" key="12">
    <source>
        <dbReference type="Proteomes" id="UP000053237"/>
    </source>
</evidence>
<dbReference type="OrthoDB" id="19656at2759"/>
<evidence type="ECO:0000313" key="11">
    <source>
        <dbReference type="EMBL" id="CCI44428.1"/>
    </source>
</evidence>
<feature type="region of interest" description="Disordered" evidence="10">
    <location>
        <begin position="1"/>
        <end position="24"/>
    </location>
</feature>
<evidence type="ECO:0000256" key="4">
    <source>
        <dbReference type="ARBA" id="ARBA00022452"/>
    </source>
</evidence>
<evidence type="ECO:0000256" key="1">
    <source>
        <dbReference type="ARBA" id="ARBA00004374"/>
    </source>
</evidence>
<dbReference type="GO" id="GO:0008320">
    <property type="term" value="F:protein transmembrane transporter activity"/>
    <property type="evidence" value="ECO:0007669"/>
    <property type="project" value="InterPro"/>
</dbReference>
<dbReference type="InterPro" id="IPR037930">
    <property type="entry name" value="Tom40"/>
</dbReference>
<dbReference type="AlphaFoldDB" id="A0A024GC66"/>
<dbReference type="STRING" id="65357.A0A024GC66"/>
<keyword evidence="12" id="KW-1185">Reference proteome</keyword>
<dbReference type="GO" id="GO:0005741">
    <property type="term" value="C:mitochondrial outer membrane"/>
    <property type="evidence" value="ECO:0007669"/>
    <property type="project" value="UniProtKB-SubCell"/>
</dbReference>
<dbReference type="Pfam" id="PF01459">
    <property type="entry name" value="Porin_3"/>
    <property type="match status" value="1"/>
</dbReference>
<dbReference type="PANTHER" id="PTHR10802">
    <property type="entry name" value="MITOCHONDRIAL IMPORT RECEPTOR SUBUNIT TOM40"/>
    <property type="match status" value="1"/>
</dbReference>
<evidence type="ECO:0000256" key="2">
    <source>
        <dbReference type="ARBA" id="ARBA00010510"/>
    </source>
</evidence>
<keyword evidence="9" id="KW-0472">Membrane</keyword>
<comment type="similarity">
    <text evidence="2">Belongs to the Tom40 family.</text>
</comment>
<dbReference type="InterPro" id="IPR023614">
    <property type="entry name" value="Porin_dom_sf"/>
</dbReference>
<dbReference type="InterPro" id="IPR027246">
    <property type="entry name" value="Porin_Euk/Tom40"/>
</dbReference>
<dbReference type="Proteomes" id="UP000053237">
    <property type="component" value="Unassembled WGS sequence"/>
</dbReference>
<sequence>MGAISSKAAASHETQSKPYSSKRFPVLATSSTNNDFGEASHSLDNLPVLVEQVESIEKERDQLPNPGLYENALNELKGPVSVDVFDGFRFEFTRILGQKFSTSHSILLGTSMIPGGLYQFGANVVAEDPMDPSTFLMSKITPDGFLDARWNQRLSSNWKLRVKGQLKPDSSNSSRSEGGGGESQVLADLDYMGRDFCCNMKIANGPLYGVSYFQSLTKRLALGGEAYFHGEHVKVVAAYCARYTADDWVAAGTAGAGGTLQLQYLRKIQGHRMKYGSELTYNHHSGESHATMGGQFEIGASRLSMSLDQTGRVASSVETHVLPNFLLTLAAEAFPAKSDFKFGYGAQITF</sequence>
<keyword evidence="4" id="KW-1134">Transmembrane beta strand</keyword>
<dbReference type="InParanoid" id="A0A024GC66"/>
<accession>A0A024GC66</accession>
<dbReference type="Gene3D" id="2.40.160.10">
    <property type="entry name" value="Porin"/>
    <property type="match status" value="1"/>
</dbReference>
<organism evidence="11 12">
    <name type="scientific">Albugo candida</name>
    <dbReference type="NCBI Taxonomy" id="65357"/>
    <lineage>
        <taxon>Eukaryota</taxon>
        <taxon>Sar</taxon>
        <taxon>Stramenopiles</taxon>
        <taxon>Oomycota</taxon>
        <taxon>Peronosporomycetes</taxon>
        <taxon>Albuginales</taxon>
        <taxon>Albuginaceae</taxon>
        <taxon>Albugo</taxon>
    </lineage>
</organism>
<evidence type="ECO:0000256" key="10">
    <source>
        <dbReference type="SAM" id="MobiDB-lite"/>
    </source>
</evidence>
<keyword evidence="8" id="KW-0496">Mitochondrion</keyword>
<protein>
    <recommendedName>
        <fullName evidence="13">Mitochondrial import receptor subunit TOM40</fullName>
    </recommendedName>
</protein>
<dbReference type="GO" id="GO:0030150">
    <property type="term" value="P:protein import into mitochondrial matrix"/>
    <property type="evidence" value="ECO:0007669"/>
    <property type="project" value="InterPro"/>
</dbReference>
<evidence type="ECO:0000256" key="5">
    <source>
        <dbReference type="ARBA" id="ARBA00022692"/>
    </source>
</evidence>
<comment type="caution">
    <text evidence="11">The sequence shown here is derived from an EMBL/GenBank/DDBJ whole genome shotgun (WGS) entry which is preliminary data.</text>
</comment>
<reference evidence="11 12" key="1">
    <citation type="submission" date="2012-05" db="EMBL/GenBank/DDBJ databases">
        <title>Recombination and specialization in a pathogen metapopulation.</title>
        <authorList>
            <person name="Gardiner A."/>
            <person name="Kemen E."/>
            <person name="Schultz-Larsen T."/>
            <person name="MacLean D."/>
            <person name="Van Oosterhout C."/>
            <person name="Jones J.D.G."/>
        </authorList>
    </citation>
    <scope>NUCLEOTIDE SEQUENCE [LARGE SCALE GENOMIC DNA]</scope>
    <source>
        <strain evidence="11 12">Ac Nc2</strain>
    </source>
</reference>
<name>A0A024GC66_9STRA</name>
<evidence type="ECO:0000256" key="6">
    <source>
        <dbReference type="ARBA" id="ARBA00022787"/>
    </source>
</evidence>